<dbReference type="EMBL" id="FOIB01000005">
    <property type="protein sequence ID" value="SEU11957.1"/>
    <property type="molecule type" value="Genomic_DNA"/>
</dbReference>
<dbReference type="InterPro" id="IPR025961">
    <property type="entry name" value="Metal_resist"/>
</dbReference>
<gene>
    <name evidence="3" type="ORF">MFU01_65960</name>
    <name evidence="4" type="ORF">SAMN05443572_10578</name>
</gene>
<dbReference type="Proteomes" id="UP000321514">
    <property type="component" value="Unassembled WGS sequence"/>
</dbReference>
<proteinExistence type="predicted"/>
<dbReference type="RefSeq" id="WP_046714365.1">
    <property type="nucleotide sequence ID" value="NZ_BJXR01000048.1"/>
</dbReference>
<evidence type="ECO:0000313" key="6">
    <source>
        <dbReference type="Proteomes" id="UP000321514"/>
    </source>
</evidence>
<feature type="chain" id="PRO_5022871984" evidence="2">
    <location>
        <begin position="26"/>
        <end position="198"/>
    </location>
</feature>
<feature type="compositionally biased region" description="Pro residues" evidence="1">
    <location>
        <begin position="185"/>
        <end position="198"/>
    </location>
</feature>
<organism evidence="3 6">
    <name type="scientific">Myxococcus fulvus</name>
    <dbReference type="NCBI Taxonomy" id="33"/>
    <lineage>
        <taxon>Bacteria</taxon>
        <taxon>Pseudomonadati</taxon>
        <taxon>Myxococcota</taxon>
        <taxon>Myxococcia</taxon>
        <taxon>Myxococcales</taxon>
        <taxon>Cystobacterineae</taxon>
        <taxon>Myxococcaceae</taxon>
        <taxon>Myxococcus</taxon>
    </lineage>
</organism>
<dbReference type="Proteomes" id="UP000183760">
    <property type="component" value="Unassembled WGS sequence"/>
</dbReference>
<evidence type="ECO:0000313" key="4">
    <source>
        <dbReference type="EMBL" id="SEU11957.1"/>
    </source>
</evidence>
<evidence type="ECO:0000256" key="1">
    <source>
        <dbReference type="SAM" id="MobiDB-lite"/>
    </source>
</evidence>
<dbReference type="Gene3D" id="1.20.120.1490">
    <property type="match status" value="1"/>
</dbReference>
<evidence type="ECO:0000256" key="2">
    <source>
        <dbReference type="SAM" id="SignalP"/>
    </source>
</evidence>
<dbReference type="Pfam" id="PF13801">
    <property type="entry name" value="Metal_resist"/>
    <property type="match status" value="1"/>
</dbReference>
<evidence type="ECO:0000313" key="3">
    <source>
        <dbReference type="EMBL" id="GEN11559.1"/>
    </source>
</evidence>
<protein>
    <submittedName>
        <fullName evidence="4">Heavy-metal resistance</fullName>
    </submittedName>
</protein>
<reference evidence="3 6" key="2">
    <citation type="submission" date="2019-07" db="EMBL/GenBank/DDBJ databases">
        <title>Whole genome shotgun sequence of Myxococcus fulvus NBRC 100333.</title>
        <authorList>
            <person name="Hosoyama A."/>
            <person name="Uohara A."/>
            <person name="Ohji S."/>
            <person name="Ichikawa N."/>
        </authorList>
    </citation>
    <scope>NUCLEOTIDE SEQUENCE [LARGE SCALE GENOMIC DNA]</scope>
    <source>
        <strain evidence="3 6">NBRC 100333</strain>
    </source>
</reference>
<dbReference type="EMBL" id="BJXR01000048">
    <property type="protein sequence ID" value="GEN11559.1"/>
    <property type="molecule type" value="Genomic_DNA"/>
</dbReference>
<keyword evidence="5" id="KW-1185">Reference proteome</keyword>
<evidence type="ECO:0000313" key="5">
    <source>
        <dbReference type="Proteomes" id="UP000183760"/>
    </source>
</evidence>
<feature type="signal peptide" evidence="2">
    <location>
        <begin position="1"/>
        <end position="25"/>
    </location>
</feature>
<feature type="region of interest" description="Disordered" evidence="1">
    <location>
        <begin position="174"/>
        <end position="198"/>
    </location>
</feature>
<dbReference type="STRING" id="1334629.MFUL124B02_25575"/>
<sequence length="198" mass="21455">MKLRTSMLLAAAALSPLLASSPAQAQSEPENVVVHRTGPGTLHVMGPADSALPLGPLPPAAHGIPPQVVEKLGIPRDVAKQIQDLTFDANEAVIPLEADLKRAQLQLERQLRADSTDENAVLKQVEEVGRAETAVRKNRLSLMVRIKRLLGPELWRKVEAEMGTMRIQKRIEIRKGFPGEDGPSPSGPFPGGPFPRKP</sequence>
<accession>A0A511TBJ2</accession>
<keyword evidence="2" id="KW-0732">Signal</keyword>
<comment type="caution">
    <text evidence="3">The sequence shown here is derived from an EMBL/GenBank/DDBJ whole genome shotgun (WGS) entry which is preliminary data.</text>
</comment>
<name>A0A511TBJ2_MYXFU</name>
<dbReference type="AlphaFoldDB" id="A0A511TBJ2"/>
<dbReference type="OrthoDB" id="5518903at2"/>
<reference evidence="4 5" key="1">
    <citation type="submission" date="2016-10" db="EMBL/GenBank/DDBJ databases">
        <authorList>
            <person name="Varghese N."/>
            <person name="Submissions S."/>
        </authorList>
    </citation>
    <scope>NUCLEOTIDE SEQUENCE [LARGE SCALE GENOMIC DNA]</scope>
    <source>
        <strain evidence="4 5">DSM 16525</strain>
    </source>
</reference>